<accession>E0SM28</accession>
<reference evidence="1 2" key="1">
    <citation type="journal article" date="2011" name="J. Bacteriol.">
        <title>Genome sequence of the plant-pathogenic bacterium Dickeya dadantii 3937.</title>
        <authorList>
            <person name="Glasner J.D."/>
            <person name="Yang C.H."/>
            <person name="Reverchon S."/>
            <person name="Hugouvieux-Cotte-Pattat N."/>
            <person name="Condemine G."/>
            <person name="Bohin J.P."/>
            <person name="Van Gijsegem F."/>
            <person name="Yang S."/>
            <person name="Franza T."/>
            <person name="Expert D."/>
            <person name="Plunkett G. III"/>
            <person name="San Francisco M.J."/>
            <person name="Charkowski A.O."/>
            <person name="Py B."/>
            <person name="Bell K."/>
            <person name="Rauscher L."/>
            <person name="Rodriguez-Palenzuela P."/>
            <person name="Toussaint A."/>
            <person name="Holeva M.C."/>
            <person name="He S.Y."/>
            <person name="Douet V."/>
            <person name="Boccara M."/>
            <person name="Blanco C."/>
            <person name="Toth I."/>
            <person name="Anderson B.D."/>
            <person name="Biehl B.S."/>
            <person name="Mau B."/>
            <person name="Flynn S.M."/>
            <person name="Barras F."/>
            <person name="Lindeberg M."/>
            <person name="Birch P.R."/>
            <person name="Tsuyumu S."/>
            <person name="Shi X."/>
            <person name="Hibbing M."/>
            <person name="Yap M.N."/>
            <person name="Carpentier M."/>
            <person name="Dassa E."/>
            <person name="Umehara M."/>
            <person name="Kim J.F."/>
            <person name="Rusch M."/>
            <person name="Soni P."/>
            <person name="Mayhew G.F."/>
            <person name="Fouts D.E."/>
            <person name="Gill S.R."/>
            <person name="Blattner F.R."/>
            <person name="Keen N.T."/>
            <person name="Perna N.T."/>
        </authorList>
    </citation>
    <scope>NUCLEOTIDE SEQUENCE [LARGE SCALE GENOMIC DNA]</scope>
    <source>
        <strain evidence="1 2">3937</strain>
    </source>
</reference>
<sequence>MVELFIYGECNGCICYWQPGCLSVRWPSGMGRKDVQRHHRAGYGLMGIIGSENQVIIVILKANIWLSGYIYKMSGVR</sequence>
<name>E0SM28_DICD3</name>
<dbReference type="HOGENOM" id="CLU_2632408_0_0_6"/>
<protein>
    <submittedName>
        <fullName evidence="1">Uncharacterized protein</fullName>
    </submittedName>
</protein>
<gene>
    <name evidence="1" type="ordered locus">Dda3937_00071</name>
</gene>
<dbReference type="AlphaFoldDB" id="E0SM28"/>
<keyword evidence="2" id="KW-1185">Reference proteome</keyword>
<evidence type="ECO:0000313" key="2">
    <source>
        <dbReference type="Proteomes" id="UP000006859"/>
    </source>
</evidence>
<proteinExistence type="predicted"/>
<dbReference type="STRING" id="198628.Dda3937_00071"/>
<dbReference type="Proteomes" id="UP000006859">
    <property type="component" value="Chromosome"/>
</dbReference>
<evidence type="ECO:0000313" key="1">
    <source>
        <dbReference type="EMBL" id="ADM98186.1"/>
    </source>
</evidence>
<dbReference type="EMBL" id="CP002038">
    <property type="protein sequence ID" value="ADM98186.1"/>
    <property type="molecule type" value="Genomic_DNA"/>
</dbReference>
<organism evidence="1 2">
    <name type="scientific">Dickeya dadantii (strain 3937)</name>
    <name type="common">Erwinia chrysanthemi (strain 3937)</name>
    <dbReference type="NCBI Taxonomy" id="198628"/>
    <lineage>
        <taxon>Bacteria</taxon>
        <taxon>Pseudomonadati</taxon>
        <taxon>Pseudomonadota</taxon>
        <taxon>Gammaproteobacteria</taxon>
        <taxon>Enterobacterales</taxon>
        <taxon>Pectobacteriaceae</taxon>
        <taxon>Dickeya</taxon>
    </lineage>
</organism>
<dbReference type="KEGG" id="ddd:Dda3937_00071"/>